<organism evidence="2 3">
    <name type="scientific">Leifsonia shinshuensis</name>
    <dbReference type="NCBI Taxonomy" id="150026"/>
    <lineage>
        <taxon>Bacteria</taxon>
        <taxon>Bacillati</taxon>
        <taxon>Actinomycetota</taxon>
        <taxon>Actinomycetes</taxon>
        <taxon>Micrococcales</taxon>
        <taxon>Microbacteriaceae</taxon>
        <taxon>Leifsonia</taxon>
    </lineage>
</organism>
<evidence type="ECO:0000313" key="2">
    <source>
        <dbReference type="EMBL" id="QNE34363.1"/>
    </source>
</evidence>
<name>A0A7G6Y798_9MICO</name>
<proteinExistence type="predicted"/>
<dbReference type="AlphaFoldDB" id="A0A7G6Y798"/>
<protein>
    <recommendedName>
        <fullName evidence="4">Alternate-type signal peptide domain-containing protein</fullName>
    </recommendedName>
</protein>
<evidence type="ECO:0000256" key="1">
    <source>
        <dbReference type="SAM" id="SignalP"/>
    </source>
</evidence>
<dbReference type="KEGG" id="lse:F1C12_03910"/>
<feature type="chain" id="PRO_5038952277" description="Alternate-type signal peptide domain-containing protein" evidence="1">
    <location>
        <begin position="24"/>
        <end position="209"/>
    </location>
</feature>
<keyword evidence="1" id="KW-0732">Signal</keyword>
<evidence type="ECO:0008006" key="4">
    <source>
        <dbReference type="Google" id="ProtNLM"/>
    </source>
</evidence>
<gene>
    <name evidence="2" type="ORF">F1C12_03910</name>
</gene>
<reference evidence="3" key="1">
    <citation type="submission" date="2019-09" db="EMBL/GenBank/DDBJ databases">
        <title>Antimicrobial potential of Antarctic Bacteria.</title>
        <authorList>
            <person name="Benaud N."/>
            <person name="Edwards R.J."/>
            <person name="Ferrari B.C."/>
        </authorList>
    </citation>
    <scope>NUCLEOTIDE SEQUENCE [LARGE SCALE GENOMIC DNA]</scope>
    <source>
        <strain evidence="3">INR9</strain>
    </source>
</reference>
<dbReference type="Proteomes" id="UP000515511">
    <property type="component" value="Chromosome"/>
</dbReference>
<sequence>MSKRTRAVVGLGAVVAIAAGVTAAAFTDFANLNLGANGIGADQYNIQVVDTDPTTGAQIPGSWQEANTPAGAPIELVGANTIFPGSTPISVDIPVRNASATLNSTLSLGLVQLPDAGANVTDPDYLSSLRFTVTMPATSLGATPISVTDQTFAELSTLALNGLAAGEESSVTIQVRLLTQAESGSTFTDNDLNGMKAFIQAQFNGTSAP</sequence>
<feature type="signal peptide" evidence="1">
    <location>
        <begin position="1"/>
        <end position="23"/>
    </location>
</feature>
<evidence type="ECO:0000313" key="3">
    <source>
        <dbReference type="Proteomes" id="UP000515511"/>
    </source>
</evidence>
<accession>A0A7G6Y798</accession>
<dbReference type="EMBL" id="CP043641">
    <property type="protein sequence ID" value="QNE34363.1"/>
    <property type="molecule type" value="Genomic_DNA"/>
</dbReference>
<dbReference type="RefSeq" id="WP_185277528.1">
    <property type="nucleotide sequence ID" value="NZ_CP043641.1"/>
</dbReference>